<sequence length="70" mass="8008">MQNSRDSHFGKRKYFKSGDMKLSYLDSGGNSQHVLFMLHGHMNDARTFSELTAVFSIFPVGKYSFVLSKK</sequence>
<dbReference type="EMBL" id="JAWDIP010000003">
    <property type="protein sequence ID" value="MDY0393960.1"/>
    <property type="molecule type" value="Genomic_DNA"/>
</dbReference>
<comment type="caution">
    <text evidence="1">The sequence shown here is derived from an EMBL/GenBank/DDBJ whole genome shotgun (WGS) entry which is preliminary data.</text>
</comment>
<organism evidence="1 2">
    <name type="scientific">Tigheibacillus halophilus</name>
    <dbReference type="NCBI Taxonomy" id="361280"/>
    <lineage>
        <taxon>Bacteria</taxon>
        <taxon>Bacillati</taxon>
        <taxon>Bacillota</taxon>
        <taxon>Bacilli</taxon>
        <taxon>Bacillales</taxon>
        <taxon>Bacillaceae</taxon>
        <taxon>Tigheibacillus</taxon>
    </lineage>
</organism>
<evidence type="ECO:0000313" key="2">
    <source>
        <dbReference type="Proteomes" id="UP001281447"/>
    </source>
</evidence>
<dbReference type="RefSeq" id="WP_390357312.1">
    <property type="nucleotide sequence ID" value="NZ_JBHUIZ010000015.1"/>
</dbReference>
<evidence type="ECO:0000313" key="1">
    <source>
        <dbReference type="EMBL" id="MDY0393960.1"/>
    </source>
</evidence>
<protein>
    <recommendedName>
        <fullName evidence="3">Alpha/beta hydrolase</fullName>
    </recommendedName>
</protein>
<name>A0ABU5C445_9BACI</name>
<evidence type="ECO:0008006" key="3">
    <source>
        <dbReference type="Google" id="ProtNLM"/>
    </source>
</evidence>
<keyword evidence="2" id="KW-1185">Reference proteome</keyword>
<reference evidence="1 2" key="1">
    <citation type="submission" date="2023-10" db="EMBL/GenBank/DDBJ databases">
        <title>Virgibacillus halophilus 5B73C genome.</title>
        <authorList>
            <person name="Miliotis G."/>
            <person name="Sengupta P."/>
            <person name="Hameed A."/>
            <person name="Chuvochina M."/>
            <person name="Mcdonagh F."/>
            <person name="Simpson A.C."/>
            <person name="Singh N.K."/>
            <person name="Rekha P.D."/>
            <person name="Raman K."/>
            <person name="Hugenholtz P."/>
            <person name="Venkateswaran K."/>
        </authorList>
    </citation>
    <scope>NUCLEOTIDE SEQUENCE [LARGE SCALE GENOMIC DNA]</scope>
    <source>
        <strain evidence="1 2">5B73C</strain>
    </source>
</reference>
<accession>A0ABU5C445</accession>
<gene>
    <name evidence="1" type="ORF">RWE15_05125</name>
</gene>
<dbReference type="Proteomes" id="UP001281447">
    <property type="component" value="Unassembled WGS sequence"/>
</dbReference>
<proteinExistence type="predicted"/>